<dbReference type="RefSeq" id="WP_261973044.1">
    <property type="nucleotide sequence ID" value="NZ_CP103460.1"/>
</dbReference>
<dbReference type="CDD" id="cd00102">
    <property type="entry name" value="IPT"/>
    <property type="match status" value="2"/>
</dbReference>
<keyword evidence="1" id="KW-0732">Signal</keyword>
<organism evidence="3 4">
    <name type="scientific">Polaribacter sejongensis</name>
    <dbReference type="NCBI Taxonomy" id="985043"/>
    <lineage>
        <taxon>Bacteria</taxon>
        <taxon>Pseudomonadati</taxon>
        <taxon>Bacteroidota</taxon>
        <taxon>Flavobacteriia</taxon>
        <taxon>Flavobacteriales</taxon>
        <taxon>Flavobacteriaceae</taxon>
    </lineage>
</organism>
<gene>
    <name evidence="3" type="ORF">QWY81_11455</name>
</gene>
<feature type="domain" description="IPT/TIG" evidence="2">
    <location>
        <begin position="128"/>
        <end position="194"/>
    </location>
</feature>
<evidence type="ECO:0000259" key="2">
    <source>
        <dbReference type="Pfam" id="PF01833"/>
    </source>
</evidence>
<name>A0AAJ1QXS8_9FLAO</name>
<dbReference type="InterPro" id="IPR013783">
    <property type="entry name" value="Ig-like_fold"/>
</dbReference>
<proteinExistence type="predicted"/>
<dbReference type="InterPro" id="IPR002909">
    <property type="entry name" value="IPT_dom"/>
</dbReference>
<protein>
    <submittedName>
        <fullName evidence="3">IPT/TIG domain-containing protein</fullName>
    </submittedName>
</protein>
<dbReference type="InterPro" id="IPR014756">
    <property type="entry name" value="Ig_E-set"/>
</dbReference>
<evidence type="ECO:0000256" key="1">
    <source>
        <dbReference type="SAM" id="SignalP"/>
    </source>
</evidence>
<evidence type="ECO:0000313" key="4">
    <source>
        <dbReference type="Proteomes" id="UP001228636"/>
    </source>
</evidence>
<evidence type="ECO:0000313" key="3">
    <source>
        <dbReference type="EMBL" id="MDN3620070.1"/>
    </source>
</evidence>
<dbReference type="Pfam" id="PF01833">
    <property type="entry name" value="TIG"/>
    <property type="match status" value="2"/>
</dbReference>
<dbReference type="AlphaFoldDB" id="A0AAJ1QXS8"/>
<comment type="caution">
    <text evidence="3">The sequence shown here is derived from an EMBL/GenBank/DDBJ whole genome shotgun (WGS) entry which is preliminary data.</text>
</comment>
<dbReference type="PROSITE" id="PS51257">
    <property type="entry name" value="PROKAR_LIPOPROTEIN"/>
    <property type="match status" value="1"/>
</dbReference>
<dbReference type="Proteomes" id="UP001228636">
    <property type="component" value="Unassembled WGS sequence"/>
</dbReference>
<sequence length="372" mass="40727">MKYIKYKINSILFIFAILALTSSCLSTDEDGDFNPELVAYGDFSLESISPTSAFSGQSVTITGSNFGEFKEAAKIYFNGIPATDITSYNDTQMVVSVPATANSGKIKVDVWTNSHESEQEFNLIPGAVISYYNPSQAEEGEIIKIIGENFGTDTNIVEIYFSGNPNPIDIISISDTEIEVKVPFDAANGPITIVKGPQTFIGPDFLYPTGRLKFLFNVLGDTEGFSGGAVTTAGNFTWPYGGSTSRFDFIAPTSEPFSTMSLKKEEYPYLAMKVSAIPNGRQYMFLETTGDDSGVKYGKWYKNKVNPDPIVGLIDKNIIVYDIGGANFTTTKLEDGLINRMLFNFTDSAGGSLDIDWIIAFKSIEELEAYVN</sequence>
<dbReference type="SUPFAM" id="SSF81296">
    <property type="entry name" value="E set domains"/>
    <property type="match status" value="2"/>
</dbReference>
<feature type="signal peptide" evidence="1">
    <location>
        <begin position="1"/>
        <end position="26"/>
    </location>
</feature>
<dbReference type="EMBL" id="JAUFQH010000009">
    <property type="protein sequence ID" value="MDN3620070.1"/>
    <property type="molecule type" value="Genomic_DNA"/>
</dbReference>
<dbReference type="Gene3D" id="2.60.40.10">
    <property type="entry name" value="Immunoglobulins"/>
    <property type="match status" value="2"/>
</dbReference>
<feature type="domain" description="IPT/TIG" evidence="2">
    <location>
        <begin position="45"/>
        <end position="114"/>
    </location>
</feature>
<accession>A0AAJ1QXS8</accession>
<reference evidence="3 4" key="1">
    <citation type="journal article" date="2014" name="Int. J. Syst. Evol. Microbiol.">
        <title>Complete genome sequence of Corynebacterium casei LMG S-19264T (=DSM 44701T), isolated from a smear-ripened cheese.</title>
        <authorList>
            <consortium name="US DOE Joint Genome Institute (JGI-PGF)"/>
            <person name="Walter F."/>
            <person name="Albersmeier A."/>
            <person name="Kalinowski J."/>
            <person name="Ruckert C."/>
        </authorList>
    </citation>
    <scope>NUCLEOTIDE SEQUENCE [LARGE SCALE GENOMIC DNA]</scope>
    <source>
        <strain evidence="3 4">CECT 8670</strain>
    </source>
</reference>
<feature type="chain" id="PRO_5042617529" evidence="1">
    <location>
        <begin position="27"/>
        <end position="372"/>
    </location>
</feature>